<evidence type="ECO:0000313" key="2">
    <source>
        <dbReference type="EMBL" id="GFB17759.1"/>
    </source>
</evidence>
<proteinExistence type="predicted"/>
<name>A0A699L0C5_TANCI</name>
<comment type="caution">
    <text evidence="2">The sequence shown here is derived from an EMBL/GenBank/DDBJ whole genome shotgun (WGS) entry which is preliminary data.</text>
</comment>
<evidence type="ECO:0000256" key="1">
    <source>
        <dbReference type="SAM" id="Phobius"/>
    </source>
</evidence>
<reference evidence="2" key="1">
    <citation type="journal article" date="2019" name="Sci. Rep.">
        <title>Draft genome of Tanacetum cinerariifolium, the natural source of mosquito coil.</title>
        <authorList>
            <person name="Yamashiro T."/>
            <person name="Shiraishi A."/>
            <person name="Satake H."/>
            <person name="Nakayama K."/>
        </authorList>
    </citation>
    <scope>NUCLEOTIDE SEQUENCE</scope>
</reference>
<accession>A0A699L0C5</accession>
<dbReference type="EMBL" id="BKCJ010568901">
    <property type="protein sequence ID" value="GFB17759.1"/>
    <property type="molecule type" value="Genomic_DNA"/>
</dbReference>
<feature type="transmembrane region" description="Helical" evidence="1">
    <location>
        <begin position="78"/>
        <end position="98"/>
    </location>
</feature>
<keyword evidence="1" id="KW-0812">Transmembrane</keyword>
<sequence>MRNQISTTGTKGENCGMKVVAFSLPLWKPDKITSSISYSLDGVGVAGPYQRKAIVLLSVLNCIMRPFGHGNLTADTCFLSVSSTVFPFSCSIICLWLLRP</sequence>
<gene>
    <name evidence="2" type="ORF">Tci_689730</name>
</gene>
<keyword evidence="1" id="KW-1133">Transmembrane helix</keyword>
<keyword evidence="1" id="KW-0472">Membrane</keyword>
<dbReference type="AlphaFoldDB" id="A0A699L0C5"/>
<organism evidence="2">
    <name type="scientific">Tanacetum cinerariifolium</name>
    <name type="common">Dalmatian daisy</name>
    <name type="synonym">Chrysanthemum cinerariifolium</name>
    <dbReference type="NCBI Taxonomy" id="118510"/>
    <lineage>
        <taxon>Eukaryota</taxon>
        <taxon>Viridiplantae</taxon>
        <taxon>Streptophyta</taxon>
        <taxon>Embryophyta</taxon>
        <taxon>Tracheophyta</taxon>
        <taxon>Spermatophyta</taxon>
        <taxon>Magnoliopsida</taxon>
        <taxon>eudicotyledons</taxon>
        <taxon>Gunneridae</taxon>
        <taxon>Pentapetalae</taxon>
        <taxon>asterids</taxon>
        <taxon>campanulids</taxon>
        <taxon>Asterales</taxon>
        <taxon>Asteraceae</taxon>
        <taxon>Asteroideae</taxon>
        <taxon>Anthemideae</taxon>
        <taxon>Anthemidinae</taxon>
        <taxon>Tanacetum</taxon>
    </lineage>
</organism>
<protein>
    <submittedName>
        <fullName evidence="2">Uncharacterized protein</fullName>
    </submittedName>
</protein>